<dbReference type="EMBL" id="KY710703">
    <property type="protein sequence ID" value="AXY99594.1"/>
    <property type="molecule type" value="Genomic_DNA"/>
</dbReference>
<dbReference type="InterPro" id="IPR029465">
    <property type="entry name" value="ATPgrasp_TupA"/>
</dbReference>
<evidence type="ECO:0000313" key="1">
    <source>
        <dbReference type="EMBL" id="AXY99594.1"/>
    </source>
</evidence>
<proteinExistence type="predicted"/>
<protein>
    <submittedName>
        <fullName evidence="1">Gt1</fullName>
    </submittedName>
</protein>
<name>A0A385JML9_PROMI</name>
<organism evidence="1">
    <name type="scientific">Proteus mirabilis</name>
    <dbReference type="NCBI Taxonomy" id="584"/>
    <lineage>
        <taxon>Bacteria</taxon>
        <taxon>Pseudomonadati</taxon>
        <taxon>Pseudomonadota</taxon>
        <taxon>Gammaproteobacteria</taxon>
        <taxon>Enterobacterales</taxon>
        <taxon>Morganellaceae</taxon>
        <taxon>Proteus</taxon>
    </lineage>
</organism>
<dbReference type="AlphaFoldDB" id="A0A385JML9"/>
<accession>A0A385JML9</accession>
<dbReference type="SUPFAM" id="SSF56059">
    <property type="entry name" value="Glutathione synthetase ATP-binding domain-like"/>
    <property type="match status" value="1"/>
</dbReference>
<dbReference type="Pfam" id="PF14305">
    <property type="entry name" value="ATPgrasp_TupA"/>
    <property type="match status" value="1"/>
</dbReference>
<reference evidence="1" key="1">
    <citation type="journal article" date="2017" name="PLoS ONE">
        <title>Genetic diversity of the O antigens of Proteus species and the development of a suspension array for molecular serotyping.</title>
        <authorList>
            <person name="Yu X."/>
            <person name="Torzewska A."/>
            <person name="Zhang X."/>
            <person name="Yin Z."/>
            <person name="Drzewiecka D."/>
            <person name="Cao H."/>
            <person name="Liu B."/>
            <person name="Knirel Y.A."/>
            <person name="Rozalski A."/>
            <person name="Wang L."/>
        </authorList>
    </citation>
    <scope>NUCLEOTIDE SEQUENCE</scope>
    <source>
        <strain evidence="1">PrK 49/57</strain>
    </source>
</reference>
<sequence>MNKYLKIIRNKLRYKYCDVFPKLITKSIYKERMNKKLDLRHPQTFNEKLQWLKLNLYRDNPLVTQCADKYAAREYVKECGCQEILNEIHQVWEEPHEINFSELPNKFVLKCNHGAGYNIICRDKNSISPDKIKQKLSTWLNEDYWRLSVEFVYKDVPKKIICEKFIETKNNELPYDYKLFCFHGKPLFVMICTERESHHPKFYFVNKEWELLPYGIDYKNSNVSTVLEKPKNYQKLFEYAEKLSKPFPFVRVDLYLNNGIIHFGELTFIPSAGMDKELNNEEVKNVDIIFGNYLKLN</sequence>